<evidence type="ECO:0000313" key="4">
    <source>
        <dbReference type="Proteomes" id="UP000597444"/>
    </source>
</evidence>
<accession>A0A8J3ITT2</accession>
<evidence type="ECO:0000256" key="2">
    <source>
        <dbReference type="SAM" id="Phobius"/>
    </source>
</evidence>
<evidence type="ECO:0008006" key="5">
    <source>
        <dbReference type="Google" id="ProtNLM"/>
    </source>
</evidence>
<feature type="region of interest" description="Disordered" evidence="1">
    <location>
        <begin position="60"/>
        <end position="82"/>
    </location>
</feature>
<protein>
    <recommendedName>
        <fullName evidence="5">Zinc-ribbon domain-containing protein</fullName>
    </recommendedName>
</protein>
<name>A0A8J3ITT2_9CHLR</name>
<keyword evidence="2" id="KW-1133">Transmembrane helix</keyword>
<reference evidence="3" key="1">
    <citation type="submission" date="2020-10" db="EMBL/GenBank/DDBJ databases">
        <title>Taxonomic study of unclassified bacteria belonging to the class Ktedonobacteria.</title>
        <authorList>
            <person name="Yabe S."/>
            <person name="Wang C.M."/>
            <person name="Zheng Y."/>
            <person name="Sakai Y."/>
            <person name="Cavaletti L."/>
            <person name="Monciardini P."/>
            <person name="Donadio S."/>
        </authorList>
    </citation>
    <scope>NUCLEOTIDE SEQUENCE</scope>
    <source>
        <strain evidence="3">ID150040</strain>
    </source>
</reference>
<keyword evidence="2" id="KW-0472">Membrane</keyword>
<dbReference type="EMBL" id="BNJK01000002">
    <property type="protein sequence ID" value="GHO97744.1"/>
    <property type="molecule type" value="Genomic_DNA"/>
</dbReference>
<keyword evidence="4" id="KW-1185">Reference proteome</keyword>
<feature type="transmembrane region" description="Helical" evidence="2">
    <location>
        <begin position="88"/>
        <end position="109"/>
    </location>
</feature>
<evidence type="ECO:0000256" key="1">
    <source>
        <dbReference type="SAM" id="MobiDB-lite"/>
    </source>
</evidence>
<dbReference type="AlphaFoldDB" id="A0A8J3ITT2"/>
<sequence length="329" mass="35157">MYCHKCGASLSTGTPVCSHCGSPTIEQNSEEALENIVTLPSTPRPHDPYHSKAHTFYGEQTTQESSQNVYAPPPPQQRRRTPSSFFKGLFASIIVFLLLSGSFGTWLYLAHKTTTPSVPPPSKPTTTPQPTAHPASQFLPGMWTQCAVENATCSFTGTMTVAFGANGSYKYATKTNGTACTNDIFGDPSYGASKFCYIETPPSTTNVWVQCAAENATCTFSGTMTVAFGTNGSYKYATKTNGTACTNDIFGDPSYGNAKFCYLISPPTQVASWTTCATENATCSFTGKHEVAFGTDGKYLYGSFTNGTACTSNVFGNPTDGGAKTCYYQ</sequence>
<feature type="compositionally biased region" description="Low complexity" evidence="1">
    <location>
        <begin position="124"/>
        <end position="134"/>
    </location>
</feature>
<comment type="caution">
    <text evidence="3">The sequence shown here is derived from an EMBL/GenBank/DDBJ whole genome shotgun (WGS) entry which is preliminary data.</text>
</comment>
<dbReference type="Proteomes" id="UP000597444">
    <property type="component" value="Unassembled WGS sequence"/>
</dbReference>
<gene>
    <name evidence="3" type="ORF">KSF_077920</name>
</gene>
<proteinExistence type="predicted"/>
<feature type="region of interest" description="Disordered" evidence="1">
    <location>
        <begin position="114"/>
        <end position="134"/>
    </location>
</feature>
<dbReference type="RefSeq" id="WP_220208526.1">
    <property type="nucleotide sequence ID" value="NZ_BNJK01000002.1"/>
</dbReference>
<feature type="compositionally biased region" description="Polar residues" evidence="1">
    <location>
        <begin position="60"/>
        <end position="69"/>
    </location>
</feature>
<evidence type="ECO:0000313" key="3">
    <source>
        <dbReference type="EMBL" id="GHO97744.1"/>
    </source>
</evidence>
<organism evidence="3 4">
    <name type="scientific">Reticulibacter mediterranei</name>
    <dbReference type="NCBI Taxonomy" id="2778369"/>
    <lineage>
        <taxon>Bacteria</taxon>
        <taxon>Bacillati</taxon>
        <taxon>Chloroflexota</taxon>
        <taxon>Ktedonobacteria</taxon>
        <taxon>Ktedonobacterales</taxon>
        <taxon>Reticulibacteraceae</taxon>
        <taxon>Reticulibacter</taxon>
    </lineage>
</organism>
<keyword evidence="2" id="KW-0812">Transmembrane</keyword>